<feature type="region of interest" description="Disordered" evidence="3">
    <location>
        <begin position="431"/>
        <end position="457"/>
    </location>
</feature>
<dbReference type="GO" id="GO:0006351">
    <property type="term" value="P:DNA-templated transcription"/>
    <property type="evidence" value="ECO:0007669"/>
    <property type="project" value="InterPro"/>
</dbReference>
<dbReference type="OrthoDB" id="4161332at2759"/>
<dbReference type="Pfam" id="PF04082">
    <property type="entry name" value="Fungal_trans"/>
    <property type="match status" value="1"/>
</dbReference>
<dbReference type="GO" id="GO:0008270">
    <property type="term" value="F:zinc ion binding"/>
    <property type="evidence" value="ECO:0007669"/>
    <property type="project" value="InterPro"/>
</dbReference>
<evidence type="ECO:0000313" key="6">
    <source>
        <dbReference type="Proteomes" id="UP000605986"/>
    </source>
</evidence>
<dbReference type="InterPro" id="IPR007219">
    <property type="entry name" value="XnlR_reg_dom"/>
</dbReference>
<dbReference type="PANTHER" id="PTHR47425">
    <property type="entry name" value="FARB-RELATED"/>
    <property type="match status" value="1"/>
</dbReference>
<keyword evidence="2" id="KW-0539">Nucleus</keyword>
<dbReference type="InterPro" id="IPR036864">
    <property type="entry name" value="Zn2-C6_fun-type_DNA-bd_sf"/>
</dbReference>
<dbReference type="PANTHER" id="PTHR47425:SF3">
    <property type="entry name" value="ZN(II)2CYS6 TRANSCRIPTION FACTOR (EUROFUNG)"/>
    <property type="match status" value="1"/>
</dbReference>
<sequence length="466" mass="52968">MISVAEPEHHRYWAQQRSSYRRSDGILGIAMSFVTPQSQPQSQDTKRRRAHKACVECNRRKVRCDLSTFTGNQHGAVSFVADLVAQDTQSPHYLVPHRVRKHKSPEDLEYHRVKRVFSVPPKEFSQHGYESFNLLLLWSMILVASSFEEHDVLAKAGYTSRKTLKRVAYERAKFLIDNAYNGDQITLIQSVILMSHWHAYAEDRFEAWHWVGIAISLCQTAGLHCRPLRIHLEDGDISPANAQNMEHDLGQLPDAIRNLYFSFDIKRVSRFWCKLVEISLLLGHIVSKSAEQAEITEADLSAIQANTDRATCFAFRRPRVLASSRGEQASNPERIKATEEARTAAVQANSVLEEILSHGLLRYMKSQSISALVPPMQIHLLDCKSSTTTVRVLGANQLRLCIQALAELKETYWAAEFALKLFERTYEQITRQNKRQETNTAPWGNPGSQPGETVSAPPLQVFFNTE</sequence>
<name>A0A8H4KM65_9HYPO</name>
<gene>
    <name evidence="5" type="ORF">F53441_5173</name>
</gene>
<evidence type="ECO:0000256" key="1">
    <source>
        <dbReference type="ARBA" id="ARBA00022723"/>
    </source>
</evidence>
<dbReference type="Proteomes" id="UP000605986">
    <property type="component" value="Unassembled WGS sequence"/>
</dbReference>
<dbReference type="AlphaFoldDB" id="A0A8H4KM65"/>
<dbReference type="CDD" id="cd00067">
    <property type="entry name" value="GAL4"/>
    <property type="match status" value="1"/>
</dbReference>
<dbReference type="GO" id="GO:0003677">
    <property type="term" value="F:DNA binding"/>
    <property type="evidence" value="ECO:0007669"/>
    <property type="project" value="InterPro"/>
</dbReference>
<reference evidence="5" key="1">
    <citation type="submission" date="2020-01" db="EMBL/GenBank/DDBJ databases">
        <title>Identification and distribution of gene clusters putatively required for synthesis of sphingolipid metabolism inhibitors in phylogenetically diverse species of the filamentous fungus Fusarium.</title>
        <authorList>
            <person name="Kim H.-S."/>
            <person name="Busman M."/>
            <person name="Brown D.W."/>
            <person name="Divon H."/>
            <person name="Uhlig S."/>
            <person name="Proctor R.H."/>
        </authorList>
    </citation>
    <scope>NUCLEOTIDE SEQUENCE</scope>
    <source>
        <strain evidence="5">NRRL 53441</strain>
    </source>
</reference>
<dbReference type="CDD" id="cd12148">
    <property type="entry name" value="fungal_TF_MHR"/>
    <property type="match status" value="1"/>
</dbReference>
<proteinExistence type="predicted"/>
<organism evidence="5 6">
    <name type="scientific">Fusarium austroafricanum</name>
    <dbReference type="NCBI Taxonomy" id="2364996"/>
    <lineage>
        <taxon>Eukaryota</taxon>
        <taxon>Fungi</taxon>
        <taxon>Dikarya</taxon>
        <taxon>Ascomycota</taxon>
        <taxon>Pezizomycotina</taxon>
        <taxon>Sordariomycetes</taxon>
        <taxon>Hypocreomycetidae</taxon>
        <taxon>Hypocreales</taxon>
        <taxon>Nectriaceae</taxon>
        <taxon>Fusarium</taxon>
        <taxon>Fusarium concolor species complex</taxon>
    </lineage>
</organism>
<keyword evidence="6" id="KW-1185">Reference proteome</keyword>
<evidence type="ECO:0000259" key="4">
    <source>
        <dbReference type="Pfam" id="PF04082"/>
    </source>
</evidence>
<comment type="caution">
    <text evidence="5">The sequence shown here is derived from an EMBL/GenBank/DDBJ whole genome shotgun (WGS) entry which is preliminary data.</text>
</comment>
<feature type="domain" description="Xylanolytic transcriptional activator regulatory" evidence="4">
    <location>
        <begin position="133"/>
        <end position="231"/>
    </location>
</feature>
<dbReference type="SUPFAM" id="SSF57701">
    <property type="entry name" value="Zn2/Cys6 DNA-binding domain"/>
    <property type="match status" value="1"/>
</dbReference>
<evidence type="ECO:0000256" key="3">
    <source>
        <dbReference type="SAM" id="MobiDB-lite"/>
    </source>
</evidence>
<protein>
    <submittedName>
        <fullName evidence="5">Fungal specific transcription factor domain-containing protein</fullName>
    </submittedName>
</protein>
<evidence type="ECO:0000256" key="2">
    <source>
        <dbReference type="ARBA" id="ARBA00023242"/>
    </source>
</evidence>
<feature type="compositionally biased region" description="Polar residues" evidence="3">
    <location>
        <begin position="438"/>
        <end position="452"/>
    </location>
</feature>
<dbReference type="GO" id="GO:0000981">
    <property type="term" value="F:DNA-binding transcription factor activity, RNA polymerase II-specific"/>
    <property type="evidence" value="ECO:0007669"/>
    <property type="project" value="InterPro"/>
</dbReference>
<evidence type="ECO:0000313" key="5">
    <source>
        <dbReference type="EMBL" id="KAF4451854.1"/>
    </source>
</evidence>
<dbReference type="InterPro" id="IPR052761">
    <property type="entry name" value="Fungal_Detox/Toxin_TFs"/>
</dbReference>
<keyword evidence="1" id="KW-0479">Metal-binding</keyword>
<dbReference type="EMBL" id="JAADJG010000208">
    <property type="protein sequence ID" value="KAF4451854.1"/>
    <property type="molecule type" value="Genomic_DNA"/>
</dbReference>
<dbReference type="InterPro" id="IPR001138">
    <property type="entry name" value="Zn2Cys6_DnaBD"/>
</dbReference>
<accession>A0A8H4KM65</accession>